<evidence type="ECO:0000256" key="6">
    <source>
        <dbReference type="ARBA" id="ARBA00023159"/>
    </source>
</evidence>
<keyword evidence="7 9" id="KW-0804">Transcription</keyword>
<evidence type="ECO:0000256" key="9">
    <source>
        <dbReference type="HAMAP-Rule" id="MF_00725"/>
    </source>
</evidence>
<gene>
    <name evidence="9 10" type="primary">flhD</name>
    <name evidence="10" type="ORF">ACFQ1Z_03720</name>
</gene>
<comment type="subcellular location">
    <subcellularLocation>
        <location evidence="9">Cytoplasm</location>
    </subcellularLocation>
</comment>
<keyword evidence="3 9" id="KW-0805">Transcription regulation</keyword>
<evidence type="ECO:0000313" key="11">
    <source>
        <dbReference type="Proteomes" id="UP001597128"/>
    </source>
</evidence>
<proteinExistence type="inferred from homology"/>
<dbReference type="Pfam" id="PF05247">
    <property type="entry name" value="FlhD"/>
    <property type="match status" value="1"/>
</dbReference>
<evidence type="ECO:0000256" key="3">
    <source>
        <dbReference type="ARBA" id="ARBA00023015"/>
    </source>
</evidence>
<keyword evidence="11" id="KW-1185">Reference proteome</keyword>
<comment type="caution">
    <text evidence="9">Lacks conserved residue(s) required for the propagation of feature annotation.</text>
</comment>
<evidence type="ECO:0000313" key="10">
    <source>
        <dbReference type="EMBL" id="MFD0912648.1"/>
    </source>
</evidence>
<dbReference type="SUPFAM" id="SSF63592">
    <property type="entry name" value="Flagellar transcriptional activator FlhD"/>
    <property type="match status" value="1"/>
</dbReference>
<keyword evidence="1 9" id="KW-0963">Cytoplasm</keyword>
<evidence type="ECO:0000256" key="1">
    <source>
        <dbReference type="ARBA" id="ARBA00022490"/>
    </source>
</evidence>
<dbReference type="EMBL" id="JBHTKB010000001">
    <property type="protein sequence ID" value="MFD0912648.1"/>
    <property type="molecule type" value="Genomic_DNA"/>
</dbReference>
<keyword evidence="10" id="KW-0282">Flagellum</keyword>
<keyword evidence="2 9" id="KW-1005">Bacterial flagellum biogenesis</keyword>
<comment type="domain">
    <text evidence="9">The C-terminal region contains a putative helix-turn-helix (HTH) motif, suggesting that this region may bind DNA.</text>
</comment>
<evidence type="ECO:0000256" key="8">
    <source>
        <dbReference type="ARBA" id="ARBA00025431"/>
    </source>
</evidence>
<reference evidence="11" key="1">
    <citation type="journal article" date="2019" name="Int. J. Syst. Evol. Microbiol.">
        <title>The Global Catalogue of Microorganisms (GCM) 10K type strain sequencing project: providing services to taxonomists for standard genome sequencing and annotation.</title>
        <authorList>
            <consortium name="The Broad Institute Genomics Platform"/>
            <consortium name="The Broad Institute Genome Sequencing Center for Infectious Disease"/>
            <person name="Wu L."/>
            <person name="Ma J."/>
        </authorList>
    </citation>
    <scope>NUCLEOTIDE SEQUENCE [LARGE SCALE GENOMIC DNA]</scope>
    <source>
        <strain evidence="11">CCUG 58412</strain>
    </source>
</reference>
<name>A0ABW3F553_9PROT</name>
<sequence length="107" mass="11995">MNVMQNDLLAEIKDANLNYLMLAQQLIRADKATAIFRLGINKEIADLLENLTNLQLLKLCNTNMLLTRFRFDDSEILGMLTSYTKDPAQAHLHTAVLMSAQAAESTV</sequence>
<comment type="function">
    <text evidence="8 9">Functions in complex with FlhC as a master transcriptional regulator that regulates transcription of several flagellar and non-flagellar operons by binding to their promoter region. Activates expression of class 2 flagellar genes, including fliA, which is a flagellum-specific sigma factor that turns on the class 3 genes. Also regulates genes whose products function in a variety of physiological pathways.</text>
</comment>
<dbReference type="Gene3D" id="1.10.4000.10">
    <property type="entry name" value="Flagellar transcriptional activator FlhD"/>
    <property type="match status" value="1"/>
</dbReference>
<dbReference type="NCBIfam" id="NF002783">
    <property type="entry name" value="PRK02909.1-1"/>
    <property type="match status" value="1"/>
</dbReference>
<comment type="subunit">
    <text evidence="9">Homodimer; disulfide-linked. Forms a heterohexamer composed of two FlhC and four FlhD subunits. Each FlhC binds a FlhD dimer, forming a heterotrimer, and a hexamer assembles by dimerization of two heterotrimers.</text>
</comment>
<keyword evidence="10" id="KW-0969">Cilium</keyword>
<evidence type="ECO:0000256" key="7">
    <source>
        <dbReference type="ARBA" id="ARBA00023163"/>
    </source>
</evidence>
<keyword evidence="4 9" id="KW-0238">DNA-binding</keyword>
<evidence type="ECO:0000256" key="4">
    <source>
        <dbReference type="ARBA" id="ARBA00023125"/>
    </source>
</evidence>
<keyword evidence="5" id="KW-1015">Disulfide bond</keyword>
<dbReference type="Proteomes" id="UP001597128">
    <property type="component" value="Unassembled WGS sequence"/>
</dbReference>
<comment type="similarity">
    <text evidence="9">Belongs to the FlhD family.</text>
</comment>
<accession>A0ABW3F553</accession>
<keyword evidence="6 9" id="KW-0010">Activator</keyword>
<comment type="caution">
    <text evidence="10">The sequence shown here is derived from an EMBL/GenBank/DDBJ whole genome shotgun (WGS) entry which is preliminary data.</text>
</comment>
<keyword evidence="10" id="KW-0966">Cell projection</keyword>
<evidence type="ECO:0000256" key="2">
    <source>
        <dbReference type="ARBA" id="ARBA00022795"/>
    </source>
</evidence>
<organism evidence="10 11">
    <name type="scientific">Methylophilus luteus</name>
    <dbReference type="NCBI Taxonomy" id="640108"/>
    <lineage>
        <taxon>Bacteria</taxon>
        <taxon>Pseudomonadati</taxon>
        <taxon>Pseudomonadota</taxon>
        <taxon>Betaproteobacteria</taxon>
        <taxon>Nitrosomonadales</taxon>
        <taxon>Methylophilaceae</taxon>
        <taxon>Methylophilus</taxon>
    </lineage>
</organism>
<dbReference type="HAMAP" id="MF_00725">
    <property type="entry name" value="FlhD"/>
    <property type="match status" value="1"/>
</dbReference>
<dbReference type="RefSeq" id="WP_055824950.1">
    <property type="nucleotide sequence ID" value="NZ_JBHTKB010000001.1"/>
</dbReference>
<evidence type="ECO:0000256" key="5">
    <source>
        <dbReference type="ARBA" id="ARBA00023157"/>
    </source>
</evidence>
<dbReference type="InterPro" id="IPR023559">
    <property type="entry name" value="Flagellar_FlhD"/>
</dbReference>
<protein>
    <recommendedName>
        <fullName evidence="9">Flagellar transcriptional regulator FlhD</fullName>
    </recommendedName>
</protein>
<dbReference type="InterPro" id="IPR036194">
    <property type="entry name" value="FlhD_sf"/>
</dbReference>